<evidence type="ECO:0000313" key="3">
    <source>
        <dbReference type="EMBL" id="AMW88372.1"/>
    </source>
</evidence>
<feature type="compositionally biased region" description="Polar residues" evidence="1">
    <location>
        <begin position="96"/>
        <end position="111"/>
    </location>
</feature>
<accession>A0A286JZZ8</accession>
<feature type="region of interest" description="Disordered" evidence="1">
    <location>
        <begin position="96"/>
        <end position="131"/>
    </location>
</feature>
<dbReference type="AlphaFoldDB" id="A0A286JZZ8"/>
<keyword evidence="3" id="KW-0614">Plasmid</keyword>
<organism evidence="3">
    <name type="scientific">Pseudomonas syringae pv. actinidiae</name>
    <dbReference type="NCBI Taxonomy" id="103796"/>
    <lineage>
        <taxon>Bacteria</taxon>
        <taxon>Pseudomonadati</taxon>
        <taxon>Pseudomonadota</taxon>
        <taxon>Gammaproteobacteria</taxon>
        <taxon>Pseudomonadales</taxon>
        <taxon>Pseudomonadaceae</taxon>
        <taxon>Pseudomonas</taxon>
        <taxon>Pseudomonas syringae</taxon>
    </lineage>
</organism>
<sequence>MKPFQLLMPMLVLTINTAVAQDAQVQQAGAIPPGVQQQAPQQMPQQPVLQSQQSAAPAPGQWVQVKGPGTPANFPVPPGQGNSAVNAQMQNAFPQTNYGAGNYTAGAQPQGNAAPLQQGQSQVEQQNGVAPLPPLAAPDDAADFNEAQQIAAPFSPSKIRELRGSLEDTRRAKAYQPVRAIPRITSVSVDLSPGASLPVLRVMPGEISTLVLLDSTGAPWPLAITPRISRDDLFSAEWMAGSHVVVVSTQSSYESGNIALFLQGSTSPVVIKLVTGEPDSTGEKSRIVDARLDVRIPGRGPYAKAPLMGPGKIALYDDTLQAFLDGVPPKDAQAVVAHGDVPTHTKVWQYNGDLFVRTQQDIQTAFDQSLSSGDGTKVYRLPATPFVTLSQMGQSVTLQLDIK</sequence>
<proteinExistence type="predicted"/>
<name>A0A286JZZ8_PSESF</name>
<feature type="chain" id="PRO_5013352726" evidence="2">
    <location>
        <begin position="21"/>
        <end position="403"/>
    </location>
</feature>
<dbReference type="InterPro" id="IPR022073">
    <property type="entry name" value="T4BSS_DotH_IcmK"/>
</dbReference>
<dbReference type="EMBL" id="KU950310">
    <property type="protein sequence ID" value="AMW88372.1"/>
    <property type="molecule type" value="Genomic_DNA"/>
</dbReference>
<dbReference type="RefSeq" id="WP_074294793.1">
    <property type="nucleotide sequence ID" value="NZ_KU950310.1"/>
</dbReference>
<feature type="compositionally biased region" description="Low complexity" evidence="1">
    <location>
        <begin position="117"/>
        <end position="126"/>
    </location>
</feature>
<feature type="region of interest" description="Disordered" evidence="1">
    <location>
        <begin position="31"/>
        <end position="84"/>
    </location>
</feature>
<evidence type="ECO:0000256" key="1">
    <source>
        <dbReference type="SAM" id="MobiDB-lite"/>
    </source>
</evidence>
<geneLocation type="plasmid" evidence="3">
    <name>pMG2_SR198</name>
</geneLocation>
<evidence type="ECO:0000256" key="2">
    <source>
        <dbReference type="SAM" id="SignalP"/>
    </source>
</evidence>
<dbReference type="Pfam" id="PF12293">
    <property type="entry name" value="T4BSS_DotH_IcmK"/>
    <property type="match status" value="1"/>
</dbReference>
<feature type="signal peptide" evidence="2">
    <location>
        <begin position="1"/>
        <end position="20"/>
    </location>
</feature>
<protein>
    <submittedName>
        <fullName evidence="3">IncI1 plasmid conjugative transfer protein TraN</fullName>
    </submittedName>
</protein>
<feature type="compositionally biased region" description="Low complexity" evidence="1">
    <location>
        <begin position="31"/>
        <end position="61"/>
    </location>
</feature>
<keyword evidence="2" id="KW-0732">Signal</keyword>
<reference evidence="3" key="1">
    <citation type="submission" date="2016-03" db="EMBL/GenBank/DDBJ databases">
        <title>The evolution of Pseudomonas syringe pv. actinidiae in New Zealand.</title>
        <authorList>
            <person name="Butler M.I."/>
            <person name="Taiaroa G."/>
            <person name="Stockwell P."/>
            <person name="Lamont I."/>
            <person name="Poulter R."/>
        </authorList>
    </citation>
    <scope>NUCLEOTIDE SEQUENCE</scope>
    <source>
        <strain evidence="3">SR198</strain>
        <plasmid evidence="3">pMG2_SR198</plasmid>
    </source>
</reference>